<dbReference type="Gene3D" id="2.30.30.850">
    <property type="match status" value="1"/>
</dbReference>
<dbReference type="Pfam" id="PF18697">
    <property type="entry name" value="MLVIN_C"/>
    <property type="match status" value="1"/>
</dbReference>
<dbReference type="GO" id="GO:0016787">
    <property type="term" value="F:hydrolase activity"/>
    <property type="evidence" value="ECO:0007669"/>
    <property type="project" value="UniProtKB-KW"/>
</dbReference>
<dbReference type="AlphaFoldDB" id="A0A7J7WHR4"/>
<evidence type="ECO:0000256" key="3">
    <source>
        <dbReference type="ARBA" id="ARBA00022722"/>
    </source>
</evidence>
<keyword evidence="8" id="KW-1185">Reference proteome</keyword>
<evidence type="ECO:0000256" key="5">
    <source>
        <dbReference type="ARBA" id="ARBA00022801"/>
    </source>
</evidence>
<evidence type="ECO:0000259" key="6">
    <source>
        <dbReference type="Pfam" id="PF18697"/>
    </source>
</evidence>
<feature type="domain" description="Murine leukemia virus integrase C-terminal" evidence="6">
    <location>
        <begin position="25"/>
        <end position="77"/>
    </location>
</feature>
<dbReference type="GO" id="GO:0004519">
    <property type="term" value="F:endonuclease activity"/>
    <property type="evidence" value="ECO:0007669"/>
    <property type="project" value="UniProtKB-KW"/>
</dbReference>
<protein>
    <recommendedName>
        <fullName evidence="6">Murine leukemia virus integrase C-terminal domain-containing protein</fullName>
    </recommendedName>
</protein>
<proteinExistence type="predicted"/>
<gene>
    <name evidence="7" type="ORF">mMyoMyo1_012143</name>
</gene>
<keyword evidence="4" id="KW-0255">Endonuclease</keyword>
<evidence type="ECO:0000313" key="7">
    <source>
        <dbReference type="EMBL" id="KAF6336954.1"/>
    </source>
</evidence>
<evidence type="ECO:0000256" key="4">
    <source>
        <dbReference type="ARBA" id="ARBA00022759"/>
    </source>
</evidence>
<dbReference type="GO" id="GO:0016779">
    <property type="term" value="F:nucleotidyltransferase activity"/>
    <property type="evidence" value="ECO:0007669"/>
    <property type="project" value="UniProtKB-KW"/>
</dbReference>
<organism evidence="7 8">
    <name type="scientific">Myotis myotis</name>
    <name type="common">Greater mouse-eared bat</name>
    <name type="synonym">Vespertilio myotis</name>
    <dbReference type="NCBI Taxonomy" id="51298"/>
    <lineage>
        <taxon>Eukaryota</taxon>
        <taxon>Metazoa</taxon>
        <taxon>Chordata</taxon>
        <taxon>Craniata</taxon>
        <taxon>Vertebrata</taxon>
        <taxon>Euteleostomi</taxon>
        <taxon>Mammalia</taxon>
        <taxon>Eutheria</taxon>
        <taxon>Laurasiatheria</taxon>
        <taxon>Chiroptera</taxon>
        <taxon>Yangochiroptera</taxon>
        <taxon>Vespertilionidae</taxon>
        <taxon>Myotis</taxon>
    </lineage>
</organism>
<evidence type="ECO:0000256" key="2">
    <source>
        <dbReference type="ARBA" id="ARBA00022695"/>
    </source>
</evidence>
<evidence type="ECO:0000313" key="8">
    <source>
        <dbReference type="Proteomes" id="UP000527355"/>
    </source>
</evidence>
<evidence type="ECO:0000256" key="1">
    <source>
        <dbReference type="ARBA" id="ARBA00022679"/>
    </source>
</evidence>
<name>A0A7J7WHR4_MYOMY</name>
<keyword evidence="1" id="KW-0808">Transferase</keyword>
<reference evidence="7 8" key="1">
    <citation type="journal article" date="2020" name="Nature">
        <title>Six reference-quality genomes reveal evolution of bat adaptations.</title>
        <authorList>
            <person name="Jebb D."/>
            <person name="Huang Z."/>
            <person name="Pippel M."/>
            <person name="Hughes G.M."/>
            <person name="Lavrichenko K."/>
            <person name="Devanna P."/>
            <person name="Winkler S."/>
            <person name="Jermiin L.S."/>
            <person name="Skirmuntt E.C."/>
            <person name="Katzourakis A."/>
            <person name="Burkitt-Gray L."/>
            <person name="Ray D.A."/>
            <person name="Sullivan K.A.M."/>
            <person name="Roscito J.G."/>
            <person name="Kirilenko B.M."/>
            <person name="Davalos L.M."/>
            <person name="Corthals A.P."/>
            <person name="Power M.L."/>
            <person name="Jones G."/>
            <person name="Ransome R.D."/>
            <person name="Dechmann D.K.N."/>
            <person name="Locatelli A.G."/>
            <person name="Puechmaille S.J."/>
            <person name="Fedrigo O."/>
            <person name="Jarvis E.D."/>
            <person name="Hiller M."/>
            <person name="Vernes S.C."/>
            <person name="Myers E.W."/>
            <person name="Teeling E.C."/>
        </authorList>
    </citation>
    <scope>NUCLEOTIDE SEQUENCE [LARGE SCALE GENOMIC DNA]</scope>
    <source>
        <strain evidence="7">MMyoMyo1</strain>
        <tissue evidence="7">Flight muscle</tissue>
    </source>
</reference>
<dbReference type="VEuPathDB" id="HostDB:LOC118650433"/>
<keyword evidence="2" id="KW-0548">Nucleotidyltransferase</keyword>
<comment type="caution">
    <text evidence="7">The sequence shown here is derived from an EMBL/GenBank/DDBJ whole genome shotgun (WGS) entry which is preliminary data.</text>
</comment>
<dbReference type="Proteomes" id="UP000527355">
    <property type="component" value="Unassembled WGS sequence"/>
</dbReference>
<sequence>MSARRVVRAVWEEDTPRISPTQPAFSPGDLVWVKRHDPGNLEPRWDGPYQVVLSTPAAIEVAGKRHWIHRTQVKAADSGDSPRRWKVELTQAPHYAWGVIRTTDGVVLARETGTSEPTLRFDLCSLFREDWNLPQDRPRLMNLGSSGSQLGIPGEWLHTGLQPPMAAGPEGLSSNFGILPYMSARASPGLPF</sequence>
<accession>A0A7J7WHR4</accession>
<dbReference type="EMBL" id="JABWUV010000008">
    <property type="protein sequence ID" value="KAF6336954.1"/>
    <property type="molecule type" value="Genomic_DNA"/>
</dbReference>
<keyword evidence="3" id="KW-0540">Nuclease</keyword>
<keyword evidence="5" id="KW-0378">Hydrolase</keyword>
<dbReference type="InterPro" id="IPR040643">
    <property type="entry name" value="MLVIN_C"/>
</dbReference>